<evidence type="ECO:0000313" key="2">
    <source>
        <dbReference type="Proteomes" id="UP000265520"/>
    </source>
</evidence>
<feature type="non-terminal residue" evidence="1">
    <location>
        <position position="1"/>
    </location>
</feature>
<comment type="caution">
    <text evidence="1">The sequence shown here is derived from an EMBL/GenBank/DDBJ whole genome shotgun (WGS) entry which is preliminary data.</text>
</comment>
<reference evidence="1 2" key="1">
    <citation type="journal article" date="2018" name="Front. Plant Sci.">
        <title>Red Clover (Trifolium pratense) and Zigzag Clover (T. medium) - A Picture of Genomic Similarities and Differences.</title>
        <authorList>
            <person name="Dluhosova J."/>
            <person name="Istvanek J."/>
            <person name="Nedelnik J."/>
            <person name="Repkova J."/>
        </authorList>
    </citation>
    <scope>NUCLEOTIDE SEQUENCE [LARGE SCALE GENOMIC DNA]</scope>
    <source>
        <strain evidence="2">cv. 10/8</strain>
        <tissue evidence="1">Leaf</tissue>
    </source>
</reference>
<dbReference type="EMBL" id="LXQA010073799">
    <property type="protein sequence ID" value="MCI09769.1"/>
    <property type="molecule type" value="Genomic_DNA"/>
</dbReference>
<dbReference type="AlphaFoldDB" id="A0A392PE67"/>
<evidence type="ECO:0000313" key="1">
    <source>
        <dbReference type="EMBL" id="MCI09769.1"/>
    </source>
</evidence>
<gene>
    <name evidence="1" type="ORF">A2U01_0030858</name>
</gene>
<sequence length="180" mass="19897">PILNSETDLDSIAEGIEIASKIHKNKTKELSSLVQGLSQTIPLNQTLSQQSSPLEILESHLQGELPKTSETRPVHDDPTIPTVENLYIPTSKAYERMLASLDNVVNPEVEISSEAIKITSELQASEKQPTSEQQILITTSEPTTSEHQPTPEHLTSEPTLSLLNTYLLNQHTLNQQSLNQ</sequence>
<dbReference type="Proteomes" id="UP000265520">
    <property type="component" value="Unassembled WGS sequence"/>
</dbReference>
<protein>
    <submittedName>
        <fullName evidence="1">Uncharacterized protein</fullName>
    </submittedName>
</protein>
<proteinExistence type="predicted"/>
<organism evidence="1 2">
    <name type="scientific">Trifolium medium</name>
    <dbReference type="NCBI Taxonomy" id="97028"/>
    <lineage>
        <taxon>Eukaryota</taxon>
        <taxon>Viridiplantae</taxon>
        <taxon>Streptophyta</taxon>
        <taxon>Embryophyta</taxon>
        <taxon>Tracheophyta</taxon>
        <taxon>Spermatophyta</taxon>
        <taxon>Magnoliopsida</taxon>
        <taxon>eudicotyledons</taxon>
        <taxon>Gunneridae</taxon>
        <taxon>Pentapetalae</taxon>
        <taxon>rosids</taxon>
        <taxon>fabids</taxon>
        <taxon>Fabales</taxon>
        <taxon>Fabaceae</taxon>
        <taxon>Papilionoideae</taxon>
        <taxon>50 kb inversion clade</taxon>
        <taxon>NPAAA clade</taxon>
        <taxon>Hologalegina</taxon>
        <taxon>IRL clade</taxon>
        <taxon>Trifolieae</taxon>
        <taxon>Trifolium</taxon>
    </lineage>
</organism>
<name>A0A392PE67_9FABA</name>
<accession>A0A392PE67</accession>
<keyword evidence="2" id="KW-1185">Reference proteome</keyword>